<dbReference type="PANTHER" id="PTHR46832">
    <property type="entry name" value="5'-METHYLTHIOADENOSINE/S-ADENOSYLHOMOCYSTEINE NUCLEOSIDASE"/>
    <property type="match status" value="1"/>
</dbReference>
<dbReference type="GO" id="GO:0009116">
    <property type="term" value="P:nucleoside metabolic process"/>
    <property type="evidence" value="ECO:0007669"/>
    <property type="project" value="InterPro"/>
</dbReference>
<dbReference type="GO" id="GO:0005829">
    <property type="term" value="C:cytosol"/>
    <property type="evidence" value="ECO:0007669"/>
    <property type="project" value="TreeGrafter"/>
</dbReference>
<dbReference type="SUPFAM" id="SSF48371">
    <property type="entry name" value="ARM repeat"/>
    <property type="match status" value="1"/>
</dbReference>
<dbReference type="InterPro" id="IPR035994">
    <property type="entry name" value="Nucleoside_phosphorylase_sf"/>
</dbReference>
<name>A0A9X3SFH6_9ACTN</name>
<evidence type="ECO:0000313" key="3">
    <source>
        <dbReference type="Proteomes" id="UP001147653"/>
    </source>
</evidence>
<dbReference type="SUPFAM" id="SSF53167">
    <property type="entry name" value="Purine and uridine phosphorylases"/>
    <property type="match status" value="1"/>
</dbReference>
<dbReference type="EMBL" id="JAPDDP010000022">
    <property type="protein sequence ID" value="MDA0181532.1"/>
    <property type="molecule type" value="Genomic_DNA"/>
</dbReference>
<dbReference type="Gene3D" id="1.25.10.10">
    <property type="entry name" value="Leucine-rich Repeat Variant"/>
    <property type="match status" value="1"/>
</dbReference>
<proteinExistence type="predicted"/>
<dbReference type="Proteomes" id="UP001147653">
    <property type="component" value="Unassembled WGS sequence"/>
</dbReference>
<dbReference type="AlphaFoldDB" id="A0A9X3SFH6"/>
<dbReference type="GO" id="GO:0008782">
    <property type="term" value="F:adenosylhomocysteine nucleosidase activity"/>
    <property type="evidence" value="ECO:0007669"/>
    <property type="project" value="TreeGrafter"/>
</dbReference>
<comment type="caution">
    <text evidence="2">The sequence shown here is derived from an EMBL/GenBank/DDBJ whole genome shotgun (WGS) entry which is preliminary data.</text>
</comment>
<feature type="domain" description="Nucleoside phosphorylase" evidence="1">
    <location>
        <begin position="82"/>
        <end position="273"/>
    </location>
</feature>
<keyword evidence="3" id="KW-1185">Reference proteome</keyword>
<dbReference type="GO" id="GO:0019284">
    <property type="term" value="P:L-methionine salvage from S-adenosylmethionine"/>
    <property type="evidence" value="ECO:0007669"/>
    <property type="project" value="TreeGrafter"/>
</dbReference>
<reference evidence="2" key="1">
    <citation type="submission" date="2022-10" db="EMBL/GenBank/DDBJ databases">
        <title>The WGS of Solirubrobacter phytolaccae KCTC 29190.</title>
        <authorList>
            <person name="Jiang Z."/>
        </authorList>
    </citation>
    <scope>NUCLEOTIDE SEQUENCE</scope>
    <source>
        <strain evidence="2">KCTC 29190</strain>
    </source>
</reference>
<dbReference type="InterPro" id="IPR011989">
    <property type="entry name" value="ARM-like"/>
</dbReference>
<accession>A0A9X3SFH6</accession>
<evidence type="ECO:0000313" key="2">
    <source>
        <dbReference type="EMBL" id="MDA0181532.1"/>
    </source>
</evidence>
<sequence length="929" mass="103039">MPSGTGYECSFAVITVVPEAHRLWVDGLPSHQTTFRDGYRWTVSNLPAAGNGTHLVVEAQQPERSLLPAGSFAAHFLDVWRPRCLIIADIGGGIWGPGPIARDGLALGDVVAADRLDYYELIKIVPPSGNQQTRIPRSMKFQQPSTWLSTLARDLAHESHWHQRLRVGRPSATHPPKLLPGGVVSGDKLLTDTNAHETRRIVDTYDKALAVDMESVGAAHAVFLKVDAGHAVSFAALRGISDWIDQPDNQETRDAWKAAASDAAIAVLRELIEQTPGELVGVTPAEAESIAELRRRLHNDYYVPPIAYESHIDAGGQRITREGVLGHALKRHGVALVGGAGLGKSTMLHHAAMAASGPLEAFPVLVDLKRWRPKYADRLDGIPTAERLSPFMDVLLSASVQRIGVGLFEEILARREVLLMVDGLNEVPFTPVASRILELLDEYMRAHPEVRVLVTDRGGEGFYRDSGWDVLKLRPLDAVQVTHIIEQNFGAGAATTLDDEAGLLENPFFLDRALRGRNLDLASRASALGTFFSEQLRMTDEHIDALAAMAFNVYAERRQRTFPESEVEELLGTDGFHALRAGGALKSHDSLATFSHQLEHDYLAARHMARHPHYWTTSVLDALTFNAASFDVPALVLELLDDESARDIFVRKLYDWNWRGTITAVASAEQEGHQATSAFLHTAILAVAAEKRFDPVRGTRDRADNQLQRFRGYHAQQLRSAATLRELTTFVREVEGGPEWFASWQNLFCGDPLDRPLRDDVIDALTSSDALHGWTAANVIKRYEGTDDASRRMREMVRTASDTTRWRAVHVLGAWPSDANAAVLVDALSYPHRWVVYGAVRSLMEMAARTGDDALRRRVLAALADRVDTIPNEALSQIALTPLYEGAPADYQRAVRPLITSIIKSRHNVGERERWRSRLARFDEFWDRA</sequence>
<dbReference type="GO" id="GO:0008930">
    <property type="term" value="F:methylthioadenosine nucleosidase activity"/>
    <property type="evidence" value="ECO:0007669"/>
    <property type="project" value="TreeGrafter"/>
</dbReference>
<evidence type="ECO:0000259" key="1">
    <source>
        <dbReference type="Pfam" id="PF01048"/>
    </source>
</evidence>
<dbReference type="InterPro" id="IPR016024">
    <property type="entry name" value="ARM-type_fold"/>
</dbReference>
<protein>
    <recommendedName>
        <fullName evidence="1">Nucleoside phosphorylase domain-containing protein</fullName>
    </recommendedName>
</protein>
<dbReference type="Gene3D" id="3.40.50.1580">
    <property type="entry name" value="Nucleoside phosphorylase domain"/>
    <property type="match status" value="1"/>
</dbReference>
<dbReference type="InterPro" id="IPR027417">
    <property type="entry name" value="P-loop_NTPase"/>
</dbReference>
<dbReference type="Pfam" id="PF01048">
    <property type="entry name" value="PNP_UDP_1"/>
    <property type="match status" value="1"/>
</dbReference>
<dbReference type="SUPFAM" id="SSF52540">
    <property type="entry name" value="P-loop containing nucleoside triphosphate hydrolases"/>
    <property type="match status" value="1"/>
</dbReference>
<organism evidence="2 3">
    <name type="scientific">Solirubrobacter phytolaccae</name>
    <dbReference type="NCBI Taxonomy" id="1404360"/>
    <lineage>
        <taxon>Bacteria</taxon>
        <taxon>Bacillati</taxon>
        <taxon>Actinomycetota</taxon>
        <taxon>Thermoleophilia</taxon>
        <taxon>Solirubrobacterales</taxon>
        <taxon>Solirubrobacteraceae</taxon>
        <taxon>Solirubrobacter</taxon>
    </lineage>
</organism>
<dbReference type="Gene3D" id="3.40.50.300">
    <property type="entry name" value="P-loop containing nucleotide triphosphate hydrolases"/>
    <property type="match status" value="1"/>
</dbReference>
<dbReference type="RefSeq" id="WP_270025848.1">
    <property type="nucleotide sequence ID" value="NZ_JAPDDP010000022.1"/>
</dbReference>
<gene>
    <name evidence="2" type="ORF">OJ997_14600</name>
</gene>
<dbReference type="InterPro" id="IPR000845">
    <property type="entry name" value="Nucleoside_phosphorylase_d"/>
</dbReference>
<dbReference type="PANTHER" id="PTHR46832:SF1">
    <property type="entry name" value="5'-METHYLTHIOADENOSINE_S-ADENOSYLHOMOCYSTEINE NUCLEOSIDASE"/>
    <property type="match status" value="1"/>
</dbReference>